<dbReference type="CDD" id="cd00805">
    <property type="entry name" value="TyrRS_core"/>
    <property type="match status" value="1"/>
</dbReference>
<dbReference type="NCBIfam" id="TIGR00234">
    <property type="entry name" value="tyrS"/>
    <property type="match status" value="1"/>
</dbReference>
<dbReference type="PRINTS" id="PR01040">
    <property type="entry name" value="TRNASYNTHTYR"/>
</dbReference>
<reference evidence="12 14" key="1">
    <citation type="submission" date="2020-01" db="EMBL/GenBank/DDBJ databases">
        <authorList>
            <consortium name="DOE Joint Genome Institute"/>
            <person name="Haridas S."/>
            <person name="Albert R."/>
            <person name="Binder M."/>
            <person name="Bloem J."/>
            <person name="Labutti K."/>
            <person name="Salamov A."/>
            <person name="Andreopoulos B."/>
            <person name="Baker S.E."/>
            <person name="Barry K."/>
            <person name="Bills G."/>
            <person name="Bluhm B.H."/>
            <person name="Cannon C."/>
            <person name="Castanera R."/>
            <person name="Culley D.E."/>
            <person name="Daum C."/>
            <person name="Ezra D."/>
            <person name="Gonzalez J.B."/>
            <person name="Henrissat B."/>
            <person name="Kuo A."/>
            <person name="Liang C."/>
            <person name="Lipzen A."/>
            <person name="Lutzoni F."/>
            <person name="Magnuson J."/>
            <person name="Mondo S."/>
            <person name="Nolan M."/>
            <person name="Ohm R."/>
            <person name="Pangilinan J."/>
            <person name="Park H.-J."/>
            <person name="Ramirez L."/>
            <person name="Alfaro M."/>
            <person name="Sun H."/>
            <person name="Tritt A."/>
            <person name="Yoshinaga Y."/>
            <person name="Zwiers L.-H."/>
            <person name="Turgeon B.G."/>
            <person name="Goodwin S.B."/>
            <person name="Spatafora J.W."/>
            <person name="Crous P.W."/>
            <person name="Grigoriev I.V."/>
        </authorList>
    </citation>
    <scope>NUCLEOTIDE SEQUENCE</scope>
    <source>
        <strain evidence="12 14">CBS 781.70</strain>
    </source>
</reference>
<feature type="compositionally biased region" description="Basic and acidic residues" evidence="10">
    <location>
        <begin position="455"/>
        <end position="478"/>
    </location>
</feature>
<feature type="region of interest" description="Disordered" evidence="10">
    <location>
        <begin position="454"/>
        <end position="481"/>
    </location>
</feature>
<dbReference type="GO" id="GO:0003723">
    <property type="term" value="F:RNA binding"/>
    <property type="evidence" value="ECO:0007669"/>
    <property type="project" value="InterPro"/>
</dbReference>
<proteinExistence type="inferred from homology"/>
<evidence type="ECO:0000256" key="6">
    <source>
        <dbReference type="ARBA" id="ARBA00023146"/>
    </source>
</evidence>
<dbReference type="InterPro" id="IPR001412">
    <property type="entry name" value="aa-tRNA-synth_I_CS"/>
</dbReference>
<dbReference type="GO" id="GO:0006437">
    <property type="term" value="P:tyrosyl-tRNA aminoacylation"/>
    <property type="evidence" value="ECO:0007669"/>
    <property type="project" value="InterPro"/>
</dbReference>
<organism evidence="12">
    <name type="scientific">Eremomyces bilateralis CBS 781.70</name>
    <dbReference type="NCBI Taxonomy" id="1392243"/>
    <lineage>
        <taxon>Eukaryota</taxon>
        <taxon>Fungi</taxon>
        <taxon>Dikarya</taxon>
        <taxon>Ascomycota</taxon>
        <taxon>Pezizomycotina</taxon>
        <taxon>Dothideomycetes</taxon>
        <taxon>Dothideomycetes incertae sedis</taxon>
        <taxon>Eremomycetales</taxon>
        <taxon>Eremomycetaceae</taxon>
        <taxon>Eremomyces</taxon>
    </lineage>
</organism>
<dbReference type="GeneID" id="54417469"/>
<evidence type="ECO:0000313" key="13">
    <source>
        <dbReference type="Proteomes" id="UP000504638"/>
    </source>
</evidence>
<evidence type="ECO:0000313" key="12">
    <source>
        <dbReference type="EMBL" id="KAF1817016.1"/>
    </source>
</evidence>
<keyword evidence="4 9" id="KW-0067">ATP-binding</keyword>
<dbReference type="EMBL" id="ML975149">
    <property type="protein sequence ID" value="KAF1817016.1"/>
    <property type="molecule type" value="Genomic_DNA"/>
</dbReference>
<evidence type="ECO:0000256" key="7">
    <source>
        <dbReference type="ARBA" id="ARBA00033323"/>
    </source>
</evidence>
<sequence length="588" mass="64356">MLPAGRFCRGSLAKWPSTLHIRDTTPRRHASSLQAALAGTNYPVQNETGQESSLMKALTLPVDGEENVVPSSEHTVRTPPSELLQTLDSRGLVNQIVGSRGHFSKLTADPETFKCGVYVGIDPTAPSLHIGHLLPLMALYWTGSLGFDTVALVGDATAGIGDPTGRTTSRPVLSRDEIKSNTRRICEKLHRMSDNARSVRRSYSGEAQVPSSRHTVLTNSKWLHELSLMVSLRELGSAFRIGAMLSRDTARTKVASKEGMSLSEFMYPVLQAHDWLHLRKTRKVHIQIGGSDQYGNIISGSNAVWSAFQNRLPSYKGKERDLIHSGPAGMTVPLLTTSSGAKFGKSAGNAVWLDPDFTDPFDFYTYFVGVSDEDVGHMLKIFTFLPLENVDEVMESHNLDRSKRIAQHELAKQVTNLVHGTPIANRMSMLHSLMFQPITREGLRAFVAAFPNVKEPSDKKSDKKDKKADKKGDNEKNDSPIVNKEGVVVTIRKSSLDELPPARLLGQLGFENIGSVSAASRLIAAGGVYIGCLPSAEGASDEDAGEVVTFKRFKDVGLDSAAEWEKFMVEGVLLVRSGKKGFRIIHVI</sequence>
<dbReference type="Pfam" id="PF16714">
    <property type="entry name" value="TyrRSs_C"/>
    <property type="match status" value="1"/>
</dbReference>
<dbReference type="PANTHER" id="PTHR11766:SF0">
    <property type="entry name" value="TYROSINE--TRNA LIGASE, MITOCHONDRIAL"/>
    <property type="match status" value="1"/>
</dbReference>
<dbReference type="Proteomes" id="UP000504638">
    <property type="component" value="Unplaced"/>
</dbReference>
<keyword evidence="3 9" id="KW-0547">Nucleotide-binding</keyword>
<accession>A0A6G1GGG0</accession>
<dbReference type="InterPro" id="IPR002307">
    <property type="entry name" value="Tyr-tRNA-ligase"/>
</dbReference>
<keyword evidence="13" id="KW-1185">Reference proteome</keyword>
<evidence type="ECO:0000256" key="5">
    <source>
        <dbReference type="ARBA" id="ARBA00022917"/>
    </source>
</evidence>
<evidence type="ECO:0000256" key="1">
    <source>
        <dbReference type="ARBA" id="ARBA00013160"/>
    </source>
</evidence>
<name>A0A6G1GGG0_9PEZI</name>
<evidence type="ECO:0000256" key="4">
    <source>
        <dbReference type="ARBA" id="ARBA00022840"/>
    </source>
</evidence>
<dbReference type="InterPro" id="IPR002305">
    <property type="entry name" value="aa-tRNA-synth_Ic"/>
</dbReference>
<dbReference type="InterPro" id="IPR032005">
    <property type="entry name" value="TyrRSs_C"/>
</dbReference>
<dbReference type="Gene3D" id="1.10.240.10">
    <property type="entry name" value="Tyrosyl-Transfer RNA Synthetase"/>
    <property type="match status" value="1"/>
</dbReference>
<comment type="similarity">
    <text evidence="9">Belongs to the class-I aminoacyl-tRNA synthetase family.</text>
</comment>
<reference evidence="14" key="2">
    <citation type="submission" date="2020-04" db="EMBL/GenBank/DDBJ databases">
        <authorList>
            <consortium name="NCBI Genome Project"/>
        </authorList>
    </citation>
    <scope>NUCLEOTIDE SEQUENCE</scope>
    <source>
        <strain evidence="14">CBS 781.70</strain>
    </source>
</reference>
<dbReference type="FunFam" id="1.10.240.10:FF:000001">
    <property type="entry name" value="Tyrosine--tRNA ligase"/>
    <property type="match status" value="1"/>
</dbReference>
<dbReference type="Pfam" id="PF00579">
    <property type="entry name" value="tRNA-synt_1b"/>
    <property type="match status" value="1"/>
</dbReference>
<evidence type="ECO:0000313" key="14">
    <source>
        <dbReference type="RefSeq" id="XP_033538647.1"/>
    </source>
</evidence>
<reference evidence="14" key="3">
    <citation type="submission" date="2025-04" db="UniProtKB">
        <authorList>
            <consortium name="RefSeq"/>
        </authorList>
    </citation>
    <scope>IDENTIFICATION</scope>
    <source>
        <strain evidence="14">CBS 781.70</strain>
    </source>
</reference>
<feature type="domain" description="Tyrosyl-tRNA synthetase C-terminal" evidence="11">
    <location>
        <begin position="487"/>
        <end position="588"/>
    </location>
</feature>
<dbReference type="AlphaFoldDB" id="A0A6G1GGG0"/>
<evidence type="ECO:0000256" key="8">
    <source>
        <dbReference type="ARBA" id="ARBA00048248"/>
    </source>
</evidence>
<dbReference type="PANTHER" id="PTHR11766">
    <property type="entry name" value="TYROSYL-TRNA SYNTHETASE"/>
    <property type="match status" value="1"/>
</dbReference>
<evidence type="ECO:0000256" key="2">
    <source>
        <dbReference type="ARBA" id="ARBA00022598"/>
    </source>
</evidence>
<dbReference type="InterPro" id="IPR024088">
    <property type="entry name" value="Tyr-tRNA-ligase_bac-type"/>
</dbReference>
<dbReference type="Gene3D" id="3.40.50.620">
    <property type="entry name" value="HUPs"/>
    <property type="match status" value="1"/>
</dbReference>
<protein>
    <recommendedName>
        <fullName evidence="1 9">Tyrosine--tRNA ligase</fullName>
        <ecNumber evidence="1 9">6.1.1.1</ecNumber>
    </recommendedName>
    <alternativeName>
        <fullName evidence="7 9">Tyrosyl-tRNA synthetase</fullName>
    </alternativeName>
</protein>
<dbReference type="GO" id="GO:0005524">
    <property type="term" value="F:ATP binding"/>
    <property type="evidence" value="ECO:0007669"/>
    <property type="project" value="UniProtKB-KW"/>
</dbReference>
<dbReference type="GO" id="GO:0004831">
    <property type="term" value="F:tyrosine-tRNA ligase activity"/>
    <property type="evidence" value="ECO:0007669"/>
    <property type="project" value="UniProtKB-EC"/>
</dbReference>
<gene>
    <name evidence="12 14" type="ORF">P152DRAFT_407275</name>
</gene>
<dbReference type="EC" id="6.1.1.1" evidence="1 9"/>
<dbReference type="InterPro" id="IPR014729">
    <property type="entry name" value="Rossmann-like_a/b/a_fold"/>
</dbReference>
<evidence type="ECO:0000259" key="11">
    <source>
        <dbReference type="Pfam" id="PF16714"/>
    </source>
</evidence>
<dbReference type="PROSITE" id="PS00178">
    <property type="entry name" value="AA_TRNA_LIGASE_I"/>
    <property type="match status" value="1"/>
</dbReference>
<evidence type="ECO:0000256" key="10">
    <source>
        <dbReference type="SAM" id="MobiDB-lite"/>
    </source>
</evidence>
<evidence type="ECO:0000256" key="9">
    <source>
        <dbReference type="RuleBase" id="RU361234"/>
    </source>
</evidence>
<comment type="catalytic activity">
    <reaction evidence="8 9">
        <text>tRNA(Tyr) + L-tyrosine + ATP = L-tyrosyl-tRNA(Tyr) + AMP + diphosphate + H(+)</text>
        <dbReference type="Rhea" id="RHEA:10220"/>
        <dbReference type="Rhea" id="RHEA-COMP:9706"/>
        <dbReference type="Rhea" id="RHEA-COMP:9707"/>
        <dbReference type="ChEBI" id="CHEBI:15378"/>
        <dbReference type="ChEBI" id="CHEBI:30616"/>
        <dbReference type="ChEBI" id="CHEBI:33019"/>
        <dbReference type="ChEBI" id="CHEBI:58315"/>
        <dbReference type="ChEBI" id="CHEBI:78442"/>
        <dbReference type="ChEBI" id="CHEBI:78536"/>
        <dbReference type="ChEBI" id="CHEBI:456215"/>
        <dbReference type="EC" id="6.1.1.1"/>
    </reaction>
</comment>
<dbReference type="RefSeq" id="XP_033538647.1">
    <property type="nucleotide sequence ID" value="XM_033676899.1"/>
</dbReference>
<keyword evidence="6 9" id="KW-0030">Aminoacyl-tRNA synthetase</keyword>
<keyword evidence="5 9" id="KW-0648">Protein biosynthesis</keyword>
<evidence type="ECO:0000256" key="3">
    <source>
        <dbReference type="ARBA" id="ARBA00022741"/>
    </source>
</evidence>
<dbReference type="GO" id="GO:0005739">
    <property type="term" value="C:mitochondrion"/>
    <property type="evidence" value="ECO:0007669"/>
    <property type="project" value="TreeGrafter"/>
</dbReference>
<dbReference type="GO" id="GO:0005829">
    <property type="term" value="C:cytosol"/>
    <property type="evidence" value="ECO:0007669"/>
    <property type="project" value="TreeGrafter"/>
</dbReference>
<dbReference type="SUPFAM" id="SSF52374">
    <property type="entry name" value="Nucleotidylyl transferase"/>
    <property type="match status" value="1"/>
</dbReference>
<keyword evidence="2 9" id="KW-0436">Ligase</keyword>
<dbReference type="OrthoDB" id="337870at2759"/>